<protein>
    <submittedName>
        <fullName evidence="1">Uncharacterized protein</fullName>
    </submittedName>
</protein>
<gene>
    <name evidence="1" type="ORF">JHU38_00150</name>
</gene>
<comment type="caution">
    <text evidence="1">The sequence shown here is derived from an EMBL/GenBank/DDBJ whole genome shotgun (WGS) entry which is preliminary data.</text>
</comment>
<organism evidence="1 2">
    <name type="scientific">Prevotella illustrans</name>
    <dbReference type="NCBI Taxonomy" id="2800387"/>
    <lineage>
        <taxon>Bacteria</taxon>
        <taxon>Pseudomonadati</taxon>
        <taxon>Bacteroidota</taxon>
        <taxon>Bacteroidia</taxon>
        <taxon>Bacteroidales</taxon>
        <taxon>Prevotellaceae</taxon>
        <taxon>Prevotella</taxon>
    </lineage>
</organism>
<dbReference type="RefSeq" id="WP_107581597.1">
    <property type="nucleotide sequence ID" value="NZ_JAERMS010000001.1"/>
</dbReference>
<accession>A0ABS3M1Y4</accession>
<sequence length="263" mass="27737">MKISKYILGVAAVAVALFTSCDKDNESAVYSPTGANISFIDKTVTALTNNSSADIVVSLSRFGGSGEYTAHYTLSSDDAGVFTDAGNGAAVYANGQTTTTVTIKAANMKAGTTYTATLTLSDADIATADTIVGKPVKTIEITITCDYAWKDLGELVNVSGFDDGATKKVHVYESETAEGLKVYKFQDIFAQGYSVIAKATDADATKFVIDKQAGWKYNSQYGEVYVNGTGVRVGKQLTLSLEHILVGAGNYSFGVVDEVITLP</sequence>
<evidence type="ECO:0000313" key="2">
    <source>
        <dbReference type="Proteomes" id="UP000664265"/>
    </source>
</evidence>
<name>A0ABS3M1Y4_9BACT</name>
<dbReference type="PROSITE" id="PS51257">
    <property type="entry name" value="PROKAR_LIPOPROTEIN"/>
    <property type="match status" value="1"/>
</dbReference>
<dbReference type="Proteomes" id="UP000664265">
    <property type="component" value="Unassembled WGS sequence"/>
</dbReference>
<reference evidence="1 2" key="1">
    <citation type="submission" date="2021-01" db="EMBL/GenBank/DDBJ databases">
        <title>Prevotella A2931 sp. nov.</title>
        <authorList>
            <person name="Buhl M."/>
            <person name="Oberhettinger P."/>
        </authorList>
    </citation>
    <scope>NUCLEOTIDE SEQUENCE [LARGE SCALE GENOMIC DNA]</scope>
    <source>
        <strain evidence="1 2">A2931</strain>
    </source>
</reference>
<dbReference type="EMBL" id="JAERMS010000001">
    <property type="protein sequence ID" value="MBO1362205.1"/>
    <property type="molecule type" value="Genomic_DNA"/>
</dbReference>
<keyword evidence="2" id="KW-1185">Reference proteome</keyword>
<evidence type="ECO:0000313" key="1">
    <source>
        <dbReference type="EMBL" id="MBO1362205.1"/>
    </source>
</evidence>
<proteinExistence type="predicted"/>